<protein>
    <recommendedName>
        <fullName evidence="5">CCDC43 PWI-like domain-containing protein</fullName>
    </recommendedName>
</protein>
<feature type="compositionally biased region" description="Polar residues" evidence="4">
    <location>
        <begin position="161"/>
        <end position="174"/>
    </location>
</feature>
<feature type="compositionally biased region" description="Basic and acidic residues" evidence="4">
    <location>
        <begin position="175"/>
        <end position="195"/>
    </location>
</feature>
<evidence type="ECO:0000256" key="2">
    <source>
        <dbReference type="ARBA" id="ARBA00023054"/>
    </source>
</evidence>
<reference evidence="6 7" key="1">
    <citation type="journal article" date="2014" name="Genome Biol. Evol.">
        <title>The secreted proteins of Achlya hypogyna and Thraustotheca clavata identify the ancestral oomycete secretome and reveal gene acquisitions by horizontal gene transfer.</title>
        <authorList>
            <person name="Misner I."/>
            <person name="Blouin N."/>
            <person name="Leonard G."/>
            <person name="Richards T.A."/>
            <person name="Lane C.E."/>
        </authorList>
    </citation>
    <scope>NUCLEOTIDE SEQUENCE [LARGE SCALE GENOMIC DNA]</scope>
    <source>
        <strain evidence="6 7">ATCC 34112</strain>
    </source>
</reference>
<dbReference type="OrthoDB" id="77427at2759"/>
<comment type="similarity">
    <text evidence="1">Belongs to the CCDC43 family.</text>
</comment>
<dbReference type="PANTHER" id="PTHR31684:SF2">
    <property type="entry name" value="COILED-COIL DOMAIN-CONTAINING PROTEIN 43"/>
    <property type="match status" value="1"/>
</dbReference>
<dbReference type="InterPro" id="IPR058771">
    <property type="entry name" value="PWI_CCDC43"/>
</dbReference>
<dbReference type="Pfam" id="PF26091">
    <property type="entry name" value="PWI_CCDC43"/>
    <property type="match status" value="1"/>
</dbReference>
<proteinExistence type="inferred from homology"/>
<feature type="region of interest" description="Disordered" evidence="4">
    <location>
        <begin position="153"/>
        <end position="195"/>
    </location>
</feature>
<accession>A0A1W0A0S6</accession>
<evidence type="ECO:0000256" key="3">
    <source>
        <dbReference type="SAM" id="Coils"/>
    </source>
</evidence>
<dbReference type="Proteomes" id="UP000243217">
    <property type="component" value="Unassembled WGS sequence"/>
</dbReference>
<gene>
    <name evidence="6" type="ORF">THRCLA_03834</name>
</gene>
<feature type="domain" description="CCDC43 PWI-like" evidence="5">
    <location>
        <begin position="2"/>
        <end position="73"/>
    </location>
</feature>
<dbReference type="AlphaFoldDB" id="A0A1W0A0S6"/>
<sequence>MSFDDWLCKRLDELAIDGEVYGEYVHGIVSDADVDLDERCTTAVDILRAVVEDDSCLNGMAEEIKRKWTEEQENIAKKQAQSLEEEKARLELQKQKELQLVHENELKEAEKAQARQHMTRDELLQREKILNEYGASDSSYMDEDGNVILRESKKSAEESGPVNTNKSQAQQHQQNLRDKMKKEHDHKVKREKELLEADRLRKEKAKRLTFSSGLMQRPKQQPTFVLLLRDALATVGISYLTPEHIRLAKSSVVLNDEFDENHAFLCIPFWRALHDVCMVILADFDIDAQALAVQSQALFDEPDGFDVSIEVTRYYLYEWGFVCREFYTNANPLTMPGPILLAALVYLFGVSDFFSRQALTIIQLQLNNNRVLLPPYSQEANIDENEVEQIFQHAIKLQSTPDMEFRDVIDSIHAAFGKLKYQLRARGHAHNTYLERIQAVQYKNLGSSSVLMNKESITEEILSPYCLWLLQNPNNLSLHLQALDRRQSNFNDEKQFYQWAITAIQRGLKSIPRPCHDQVPTLEFSQVIQIATQTNEWFKSLLPTLKTTSLHWKAISGKEKAKYKDKMDNASLRISSELPTLDLLFTRIKLHPPKLSTLSLSPRPNPSSPNIQRHILQEEIERLIGLFEHKLHIRLI</sequence>
<evidence type="ECO:0000259" key="5">
    <source>
        <dbReference type="Pfam" id="PF26091"/>
    </source>
</evidence>
<keyword evidence="7" id="KW-1185">Reference proteome</keyword>
<dbReference type="InterPro" id="IPR037666">
    <property type="entry name" value="CCDC43"/>
</dbReference>
<dbReference type="EMBL" id="JNBS01000737">
    <property type="protein sequence ID" value="OQS03883.1"/>
    <property type="molecule type" value="Genomic_DNA"/>
</dbReference>
<evidence type="ECO:0000256" key="1">
    <source>
        <dbReference type="ARBA" id="ARBA00005305"/>
    </source>
</evidence>
<name>A0A1W0A0S6_9STRA</name>
<evidence type="ECO:0000313" key="7">
    <source>
        <dbReference type="Proteomes" id="UP000243217"/>
    </source>
</evidence>
<evidence type="ECO:0000256" key="4">
    <source>
        <dbReference type="SAM" id="MobiDB-lite"/>
    </source>
</evidence>
<comment type="caution">
    <text evidence="6">The sequence shown here is derived from an EMBL/GenBank/DDBJ whole genome shotgun (WGS) entry which is preliminary data.</text>
</comment>
<evidence type="ECO:0000313" key="6">
    <source>
        <dbReference type="EMBL" id="OQS03883.1"/>
    </source>
</evidence>
<keyword evidence="2 3" id="KW-0175">Coiled coil</keyword>
<organism evidence="6 7">
    <name type="scientific">Thraustotheca clavata</name>
    <dbReference type="NCBI Taxonomy" id="74557"/>
    <lineage>
        <taxon>Eukaryota</taxon>
        <taxon>Sar</taxon>
        <taxon>Stramenopiles</taxon>
        <taxon>Oomycota</taxon>
        <taxon>Saprolegniomycetes</taxon>
        <taxon>Saprolegniales</taxon>
        <taxon>Achlyaceae</taxon>
        <taxon>Thraustotheca</taxon>
    </lineage>
</organism>
<dbReference type="PANTHER" id="PTHR31684">
    <property type="entry name" value="COILED-COIL DOMAIN-CONTAINING PROTEIN 43"/>
    <property type="match status" value="1"/>
</dbReference>
<feature type="coiled-coil region" evidence="3">
    <location>
        <begin position="61"/>
        <end position="115"/>
    </location>
</feature>